<dbReference type="PANTHER" id="PTHR12271">
    <property type="entry name" value="POLY A POLYMERASE CID PAP -RELATED"/>
    <property type="match status" value="1"/>
</dbReference>
<gene>
    <name evidence="2" type="ORF">OVA965_LOCUS28516</name>
    <name evidence="3" type="ORF">TMI583_LOCUS29271</name>
</gene>
<dbReference type="InterPro" id="IPR054708">
    <property type="entry name" value="MTPAP-like_central"/>
</dbReference>
<name>A0A8S2ET73_9BILA</name>
<organism evidence="2 4">
    <name type="scientific">Didymodactylos carnosus</name>
    <dbReference type="NCBI Taxonomy" id="1234261"/>
    <lineage>
        <taxon>Eukaryota</taxon>
        <taxon>Metazoa</taxon>
        <taxon>Spiralia</taxon>
        <taxon>Gnathifera</taxon>
        <taxon>Rotifera</taxon>
        <taxon>Eurotatoria</taxon>
        <taxon>Bdelloidea</taxon>
        <taxon>Philodinida</taxon>
        <taxon>Philodinidae</taxon>
        <taxon>Didymodactylos</taxon>
    </lineage>
</organism>
<dbReference type="SUPFAM" id="SSF81631">
    <property type="entry name" value="PAP/OAS1 substrate-binding domain"/>
    <property type="match status" value="1"/>
</dbReference>
<reference evidence="2" key="1">
    <citation type="submission" date="2021-02" db="EMBL/GenBank/DDBJ databases">
        <authorList>
            <person name="Nowell W R."/>
        </authorList>
    </citation>
    <scope>NUCLEOTIDE SEQUENCE</scope>
</reference>
<comment type="caution">
    <text evidence="2">The sequence shown here is derived from an EMBL/GenBank/DDBJ whole genome shotgun (WGS) entry which is preliminary data.</text>
</comment>
<proteinExistence type="predicted"/>
<feature type="domain" description="Poly(A) RNA polymerase mitochondrial-like central palm" evidence="1">
    <location>
        <begin position="28"/>
        <end position="107"/>
    </location>
</feature>
<evidence type="ECO:0000313" key="2">
    <source>
        <dbReference type="EMBL" id="CAF1300670.1"/>
    </source>
</evidence>
<dbReference type="AlphaFoldDB" id="A0A8S2ET73"/>
<evidence type="ECO:0000313" key="4">
    <source>
        <dbReference type="Proteomes" id="UP000677228"/>
    </source>
</evidence>
<accession>A0A8S2ET73</accession>
<evidence type="ECO:0000259" key="1">
    <source>
        <dbReference type="Pfam" id="PF22600"/>
    </source>
</evidence>
<dbReference type="EMBL" id="CAJNOK010019514">
    <property type="protein sequence ID" value="CAF1300670.1"/>
    <property type="molecule type" value="Genomic_DNA"/>
</dbReference>
<dbReference type="SUPFAM" id="SSF81301">
    <property type="entry name" value="Nucleotidyltransferase"/>
    <property type="match status" value="1"/>
</dbReference>
<dbReference type="Gene3D" id="1.10.1410.10">
    <property type="match status" value="1"/>
</dbReference>
<dbReference type="Gene3D" id="3.30.460.10">
    <property type="entry name" value="Beta Polymerase, domain 2"/>
    <property type="match status" value="2"/>
</dbReference>
<dbReference type="GO" id="GO:0016779">
    <property type="term" value="F:nucleotidyltransferase activity"/>
    <property type="evidence" value="ECO:0007669"/>
    <property type="project" value="TreeGrafter"/>
</dbReference>
<dbReference type="GO" id="GO:0031123">
    <property type="term" value="P:RNA 3'-end processing"/>
    <property type="evidence" value="ECO:0007669"/>
    <property type="project" value="TreeGrafter"/>
</dbReference>
<dbReference type="EMBL" id="CAJOBA010041092">
    <property type="protein sequence ID" value="CAF4106869.1"/>
    <property type="molecule type" value="Genomic_DNA"/>
</dbReference>
<dbReference type="PANTHER" id="PTHR12271:SF40">
    <property type="entry name" value="POLY(A) RNA POLYMERASE GLD2"/>
    <property type="match status" value="1"/>
</dbReference>
<dbReference type="Proteomes" id="UP000677228">
    <property type="component" value="Unassembled WGS sequence"/>
</dbReference>
<dbReference type="Pfam" id="PF22600">
    <property type="entry name" value="MTPAP-like_central"/>
    <property type="match status" value="1"/>
</dbReference>
<protein>
    <recommendedName>
        <fullName evidence="1">Poly(A) RNA polymerase mitochondrial-like central palm domain-containing protein</fullName>
    </recommendedName>
</protein>
<dbReference type="InterPro" id="IPR043519">
    <property type="entry name" value="NT_sf"/>
</dbReference>
<sequence>MSTSKVESYTSARIIDLSNNAHIARILEILVERNKQTTVKPCQVNDIVTDLTRELKNKIENFELKLFGSSASGLAIKSSDIDLCLVQALKNSQLLQTYGLIDERVISLCILVKLLSKYHHLCDSSKQSLSSYSYVLMIIHFLQRITLPILPYLQEIGKGDKKYEISWNNETYNVYFYDDLSNLVS</sequence>
<evidence type="ECO:0000313" key="3">
    <source>
        <dbReference type="EMBL" id="CAF4106869.1"/>
    </source>
</evidence>
<dbReference type="Proteomes" id="UP000682733">
    <property type="component" value="Unassembled WGS sequence"/>
</dbReference>